<organism evidence="1 2">
    <name type="scientific">Salix purpurea</name>
    <name type="common">Purple osier willow</name>
    <dbReference type="NCBI Taxonomy" id="77065"/>
    <lineage>
        <taxon>Eukaryota</taxon>
        <taxon>Viridiplantae</taxon>
        <taxon>Streptophyta</taxon>
        <taxon>Embryophyta</taxon>
        <taxon>Tracheophyta</taxon>
        <taxon>Spermatophyta</taxon>
        <taxon>Magnoliopsida</taxon>
        <taxon>eudicotyledons</taxon>
        <taxon>Gunneridae</taxon>
        <taxon>Pentapetalae</taxon>
        <taxon>rosids</taxon>
        <taxon>fabids</taxon>
        <taxon>Malpighiales</taxon>
        <taxon>Salicaceae</taxon>
        <taxon>Saliceae</taxon>
        <taxon>Salix</taxon>
    </lineage>
</organism>
<dbReference type="Proteomes" id="UP001151532">
    <property type="component" value="Chromosome 7"/>
</dbReference>
<sequence>MVSLSQVLYCPWTTFKARETRILIQEKKKANKCHQSTKHFLLLTLEHQHHKARPL</sequence>
<proteinExistence type="predicted"/>
<keyword evidence="2" id="KW-1185">Reference proteome</keyword>
<reference evidence="1" key="2">
    <citation type="journal article" date="2023" name="Int. J. Mol. Sci.">
        <title>De Novo Assembly and Annotation of 11 Diverse Shrub Willow (Salix) Genomes Reveals Novel Gene Organization in Sex-Linked Regions.</title>
        <authorList>
            <person name="Hyden B."/>
            <person name="Feng K."/>
            <person name="Yates T.B."/>
            <person name="Jawdy S."/>
            <person name="Cereghino C."/>
            <person name="Smart L.B."/>
            <person name="Muchero W."/>
        </authorList>
    </citation>
    <scope>NUCLEOTIDE SEQUENCE</scope>
    <source>
        <tissue evidence="1">Shoot tip</tissue>
    </source>
</reference>
<evidence type="ECO:0000313" key="2">
    <source>
        <dbReference type="Proteomes" id="UP001151532"/>
    </source>
</evidence>
<dbReference type="AlphaFoldDB" id="A0A9Q0V3F0"/>
<comment type="caution">
    <text evidence="1">The sequence shown here is derived from an EMBL/GenBank/DDBJ whole genome shotgun (WGS) entry which is preliminary data.</text>
</comment>
<evidence type="ECO:0000313" key="1">
    <source>
        <dbReference type="EMBL" id="KAJ6741003.1"/>
    </source>
</evidence>
<reference evidence="1" key="1">
    <citation type="submission" date="2022-11" db="EMBL/GenBank/DDBJ databases">
        <authorList>
            <person name="Hyden B.L."/>
            <person name="Feng K."/>
            <person name="Yates T."/>
            <person name="Jawdy S."/>
            <person name="Smart L.B."/>
            <person name="Muchero W."/>
        </authorList>
    </citation>
    <scope>NUCLEOTIDE SEQUENCE</scope>
    <source>
        <tissue evidence="1">Shoot tip</tissue>
    </source>
</reference>
<name>A0A9Q0V3F0_SALPP</name>
<accession>A0A9Q0V3F0</accession>
<protein>
    <submittedName>
        <fullName evidence="1">Uncharacterized protein</fullName>
    </submittedName>
</protein>
<gene>
    <name evidence="1" type="ORF">OIU79_001011</name>
</gene>
<dbReference type="EMBL" id="JAPFFK010000010">
    <property type="protein sequence ID" value="KAJ6741003.1"/>
    <property type="molecule type" value="Genomic_DNA"/>
</dbReference>